<comment type="caution">
    <text evidence="1">The sequence shown here is derived from an EMBL/GenBank/DDBJ whole genome shotgun (WGS) entry which is preliminary data.</text>
</comment>
<evidence type="ECO:0000313" key="1">
    <source>
        <dbReference type="EMBL" id="OQP60499.1"/>
    </source>
</evidence>
<keyword evidence="2" id="KW-1185">Reference proteome</keyword>
<dbReference type="AlphaFoldDB" id="A0A1V9FQ47"/>
<dbReference type="Proteomes" id="UP000192796">
    <property type="component" value="Unassembled WGS sequence"/>
</dbReference>
<reference evidence="1 2" key="1">
    <citation type="submission" date="2016-03" db="EMBL/GenBank/DDBJ databases">
        <title>Niastella vici sp. nov., isolated from farmland soil.</title>
        <authorList>
            <person name="Chen L."/>
            <person name="Wang D."/>
            <person name="Yang S."/>
            <person name="Wang G."/>
        </authorList>
    </citation>
    <scope>NUCLEOTIDE SEQUENCE [LARGE SCALE GENOMIC DNA]</scope>
    <source>
        <strain evidence="1 2">DJ57</strain>
    </source>
</reference>
<dbReference type="Gene3D" id="2.120.10.30">
    <property type="entry name" value="TolB, C-terminal domain"/>
    <property type="match status" value="1"/>
</dbReference>
<dbReference type="EMBL" id="LVYD01000061">
    <property type="protein sequence ID" value="OQP60499.1"/>
    <property type="molecule type" value="Genomic_DNA"/>
</dbReference>
<dbReference type="STRING" id="1703345.A3860_33065"/>
<sequence>MPEINIENGKAELKQMNLSAIADSISYVKLSTPDSVYLSDNLNIKLYETHILIFDKSTKGVFLFDRAGNYIRSISSIGEKDIEYLEAVDCVADEKNKVIYILDIGQQKVATFSFSGNFIGSFKIPGFPLSIIFKNDSFFFITPSCGKSHQKRWPDIYKTDLNGKVVREFMHNEEYVQNRLANYSTYVYKDTLTFWQQSSDTIFYIDADLKMVPKYIIKDKDLMPKSKLFSTKVRNFLGQHFVIDKIIETEHFCYFEGIYKLHDAVIIHNKLTGENFNLLYNLDIWDHGFLNDLDGGPPFRPQFQSNEKVLYSYLKPRDFLNVYEHPYTQNIKALHKDWRHKLGVLAKKIDLKDNGIIQIVYLK</sequence>
<dbReference type="InterPro" id="IPR011042">
    <property type="entry name" value="6-blade_b-propeller_TolB-like"/>
</dbReference>
<gene>
    <name evidence="1" type="ORF">A3860_33065</name>
</gene>
<evidence type="ECO:0000313" key="2">
    <source>
        <dbReference type="Proteomes" id="UP000192796"/>
    </source>
</evidence>
<dbReference type="SUPFAM" id="SSF63825">
    <property type="entry name" value="YWTD domain"/>
    <property type="match status" value="1"/>
</dbReference>
<name>A0A1V9FQ47_9BACT</name>
<dbReference type="Pfam" id="PF17170">
    <property type="entry name" value="DUF5128"/>
    <property type="match status" value="1"/>
</dbReference>
<organism evidence="1 2">
    <name type="scientific">Niastella vici</name>
    <dbReference type="NCBI Taxonomy" id="1703345"/>
    <lineage>
        <taxon>Bacteria</taxon>
        <taxon>Pseudomonadati</taxon>
        <taxon>Bacteroidota</taxon>
        <taxon>Chitinophagia</taxon>
        <taxon>Chitinophagales</taxon>
        <taxon>Chitinophagaceae</taxon>
        <taxon>Niastella</taxon>
    </lineage>
</organism>
<proteinExistence type="predicted"/>
<protein>
    <recommendedName>
        <fullName evidence="3">6-bladed beta-propeller</fullName>
    </recommendedName>
</protein>
<evidence type="ECO:0008006" key="3">
    <source>
        <dbReference type="Google" id="ProtNLM"/>
    </source>
</evidence>
<accession>A0A1V9FQ47</accession>